<sequence>MSAVDAGGRAGLTTADEAGTDAEAPGGDDAGRGAARRTRLGWGLAVLALLAGSLALRVWGAKQGLPYAYNADENAHFVPKAIGLFGHGWNPDYFVNPPAYTYVLHVVFAVWFGGRAGVSEVFARDPTQVFLVARLVAAAFGTLSVWLLYLAGARLFADRRVGFLSAALLAVAFLPVFYSHLALNDVPTLAPICLSLYGTAGIVHGGRLRDYVLAGAGLGLACATKYTGGIALLPLVGAAAGALLLRGVPGARASAARGLVVAGICALVAFLIANPYALLDHVAFFDGLNHQSTVADDALGKLGLTEDNGLAYYLWTLTWGLGWVPAIGAAVGVVLVAKDSRRLAVVLVPGPVLFLVFMGTQARFFGRWLMPVFPMICLLAAYALLRIAIAVGRRRPVLAPTMLALAAILLCGQGLVASLHSGQVLSRADTRNMARDWFVAHVPPKTKVVVEPVVPDGWAQDIGRPSPLTQNGNRWVKYPTSRSNIANDGSQLPGPGRIVNIEDYERTLYPGLVDVYEKAGYCWVVVGSTQRGRAEVEPDSVPQALAYYRELERRADTAYVASPYRKGAGPVDFNFDWSFDFYPLAYHRPGPTMWIYHLRGGRCAGG</sequence>
<evidence type="ECO:0000256" key="3">
    <source>
        <dbReference type="ARBA" id="ARBA00022676"/>
    </source>
</evidence>
<comment type="subcellular location">
    <subcellularLocation>
        <location evidence="1">Cell membrane</location>
        <topology evidence="1">Multi-pass membrane protein</topology>
    </subcellularLocation>
</comment>
<keyword evidence="2" id="KW-1003">Cell membrane</keyword>
<dbReference type="GO" id="GO:0009103">
    <property type="term" value="P:lipopolysaccharide biosynthetic process"/>
    <property type="evidence" value="ECO:0007669"/>
    <property type="project" value="UniProtKB-ARBA"/>
</dbReference>
<feature type="transmembrane region" description="Helical" evidence="9">
    <location>
        <begin position="343"/>
        <end position="362"/>
    </location>
</feature>
<evidence type="ECO:0000256" key="6">
    <source>
        <dbReference type="ARBA" id="ARBA00022989"/>
    </source>
</evidence>
<dbReference type="RefSeq" id="WP_146920423.1">
    <property type="nucleotide sequence ID" value="NZ_CP042430.1"/>
</dbReference>
<evidence type="ECO:0000256" key="1">
    <source>
        <dbReference type="ARBA" id="ARBA00004651"/>
    </source>
</evidence>
<evidence type="ECO:0000256" key="5">
    <source>
        <dbReference type="ARBA" id="ARBA00022692"/>
    </source>
</evidence>
<keyword evidence="12" id="KW-1185">Reference proteome</keyword>
<feature type="transmembrane region" description="Helical" evidence="9">
    <location>
        <begin position="258"/>
        <end position="279"/>
    </location>
</feature>
<evidence type="ECO:0000256" key="2">
    <source>
        <dbReference type="ARBA" id="ARBA00022475"/>
    </source>
</evidence>
<keyword evidence="7 9" id="KW-0472">Membrane</keyword>
<dbReference type="EMBL" id="CP042430">
    <property type="protein sequence ID" value="QEC48648.1"/>
    <property type="molecule type" value="Genomic_DNA"/>
</dbReference>
<keyword evidence="3" id="KW-0328">Glycosyltransferase</keyword>
<feature type="domain" description="Glycosyltransferase RgtA/B/C/D-like" evidence="10">
    <location>
        <begin position="131"/>
        <end position="270"/>
    </location>
</feature>
<feature type="transmembrane region" description="Helical" evidence="9">
    <location>
        <begin position="226"/>
        <end position="246"/>
    </location>
</feature>
<dbReference type="AlphaFoldDB" id="A0A5B8U721"/>
<keyword evidence="4 11" id="KW-0808">Transferase</keyword>
<dbReference type="Proteomes" id="UP000321805">
    <property type="component" value="Chromosome"/>
</dbReference>
<feature type="transmembrane region" description="Helical" evidence="9">
    <location>
        <begin position="312"/>
        <end position="336"/>
    </location>
</feature>
<organism evidence="11 12">
    <name type="scientific">Baekduia soli</name>
    <dbReference type="NCBI Taxonomy" id="496014"/>
    <lineage>
        <taxon>Bacteria</taxon>
        <taxon>Bacillati</taxon>
        <taxon>Actinomycetota</taxon>
        <taxon>Thermoleophilia</taxon>
        <taxon>Solirubrobacterales</taxon>
        <taxon>Baekduiaceae</taxon>
        <taxon>Baekduia</taxon>
    </lineage>
</organism>
<gene>
    <name evidence="11" type="ORF">FSW04_14410</name>
</gene>
<feature type="transmembrane region" description="Helical" evidence="9">
    <location>
        <begin position="99"/>
        <end position="118"/>
    </location>
</feature>
<dbReference type="GO" id="GO:0005886">
    <property type="term" value="C:plasma membrane"/>
    <property type="evidence" value="ECO:0007669"/>
    <property type="project" value="UniProtKB-SubCell"/>
</dbReference>
<protein>
    <submittedName>
        <fullName evidence="11">Glycosyltransferase family 39 protein</fullName>
    </submittedName>
</protein>
<feature type="transmembrane region" description="Helical" evidence="9">
    <location>
        <begin position="130"/>
        <end position="149"/>
    </location>
</feature>
<dbReference type="OrthoDB" id="5240656at2"/>
<evidence type="ECO:0000256" key="7">
    <source>
        <dbReference type="ARBA" id="ARBA00023136"/>
    </source>
</evidence>
<evidence type="ECO:0000256" key="9">
    <source>
        <dbReference type="SAM" id="Phobius"/>
    </source>
</evidence>
<dbReference type="InterPro" id="IPR050297">
    <property type="entry name" value="LipidA_mod_glycosyltrf_83"/>
</dbReference>
<dbReference type="KEGG" id="bsol:FSW04_14410"/>
<dbReference type="InterPro" id="IPR038731">
    <property type="entry name" value="RgtA/B/C-like"/>
</dbReference>
<dbReference type="PANTHER" id="PTHR33908">
    <property type="entry name" value="MANNOSYLTRANSFERASE YKCB-RELATED"/>
    <property type="match status" value="1"/>
</dbReference>
<evidence type="ECO:0000313" key="11">
    <source>
        <dbReference type="EMBL" id="QEC48648.1"/>
    </source>
</evidence>
<proteinExistence type="predicted"/>
<dbReference type="Pfam" id="PF13231">
    <property type="entry name" value="PMT_2"/>
    <property type="match status" value="1"/>
</dbReference>
<feature type="transmembrane region" description="Helical" evidence="9">
    <location>
        <begin position="397"/>
        <end position="416"/>
    </location>
</feature>
<accession>A0A5B8U721</accession>
<dbReference type="GO" id="GO:0016763">
    <property type="term" value="F:pentosyltransferase activity"/>
    <property type="evidence" value="ECO:0007669"/>
    <property type="project" value="TreeGrafter"/>
</dbReference>
<dbReference type="PANTHER" id="PTHR33908:SF11">
    <property type="entry name" value="MEMBRANE PROTEIN"/>
    <property type="match status" value="1"/>
</dbReference>
<feature type="compositionally biased region" description="Low complexity" evidence="8">
    <location>
        <begin position="11"/>
        <end position="27"/>
    </location>
</feature>
<feature type="transmembrane region" description="Helical" evidence="9">
    <location>
        <begin position="40"/>
        <end position="59"/>
    </location>
</feature>
<feature type="transmembrane region" description="Helical" evidence="9">
    <location>
        <begin position="368"/>
        <end position="385"/>
    </location>
</feature>
<feature type="transmembrane region" description="Helical" evidence="9">
    <location>
        <begin position="188"/>
        <end position="206"/>
    </location>
</feature>
<keyword evidence="5 9" id="KW-0812">Transmembrane</keyword>
<feature type="transmembrane region" description="Helical" evidence="9">
    <location>
        <begin position="161"/>
        <end position="181"/>
    </location>
</feature>
<name>A0A5B8U721_9ACTN</name>
<reference evidence="11 12" key="1">
    <citation type="journal article" date="2018" name="J. Microbiol.">
        <title>Baekduia soli gen. nov., sp. nov., a novel bacterium isolated from the soil of Baekdu Mountain and proposal of a novel family name, Baekduiaceae fam. nov.</title>
        <authorList>
            <person name="An D.S."/>
            <person name="Siddiqi M.Z."/>
            <person name="Kim K.H."/>
            <person name="Yu H.S."/>
            <person name="Im W.T."/>
        </authorList>
    </citation>
    <scope>NUCLEOTIDE SEQUENCE [LARGE SCALE GENOMIC DNA]</scope>
    <source>
        <strain evidence="11 12">BR7-21</strain>
    </source>
</reference>
<feature type="region of interest" description="Disordered" evidence="8">
    <location>
        <begin position="1"/>
        <end position="32"/>
    </location>
</feature>
<evidence type="ECO:0000256" key="8">
    <source>
        <dbReference type="SAM" id="MobiDB-lite"/>
    </source>
</evidence>
<evidence type="ECO:0000259" key="10">
    <source>
        <dbReference type="Pfam" id="PF13231"/>
    </source>
</evidence>
<evidence type="ECO:0000256" key="4">
    <source>
        <dbReference type="ARBA" id="ARBA00022679"/>
    </source>
</evidence>
<evidence type="ECO:0000313" key="12">
    <source>
        <dbReference type="Proteomes" id="UP000321805"/>
    </source>
</evidence>
<keyword evidence="6 9" id="KW-1133">Transmembrane helix</keyword>